<sequence>MVENEAIYDMCRRSLDIKRPTYTNMNHLIVSSIRVPLRFDGTMEKGEEMENTKACRLHQSNPLGHRNTQPQYMTDDLALNSKEGGGQGEGTIIELEASCCIWEYLEPRVIKVLAGIFRLSSNANFSRGAGQILDSNLCSQQSNLTGSRMHLGTPASSSGPVETICGSEAQSKFARWRGSNTAYHEMHERGSLHPAPQYGPIWLPDMRCAMADGNAVEVKHEMTLSNDLIGCVIGRGGAKINDIRRISKAHIKISNAEEWTDIRRITVTGNPNAVDTAVQMIESRKSDTYCSHGIGLLDQISPQRRKRVECSVKYKSESKAIDSAPTRGRCLTI</sequence>
<keyword evidence="5" id="KW-1185">Reference proteome</keyword>
<dbReference type="PROSITE" id="PS50084">
    <property type="entry name" value="KH_TYPE_1"/>
    <property type="match status" value="1"/>
</dbReference>
<gene>
    <name evidence="4" type="ORF">DILT_LOCUS2313</name>
</gene>
<dbReference type="SUPFAM" id="SSF54791">
    <property type="entry name" value="Eukaryotic type KH-domain (KH-domain type I)"/>
    <property type="match status" value="1"/>
</dbReference>
<dbReference type="Proteomes" id="UP000281553">
    <property type="component" value="Unassembled WGS sequence"/>
</dbReference>
<evidence type="ECO:0000256" key="2">
    <source>
        <dbReference type="PROSITE-ProRule" id="PRU00117"/>
    </source>
</evidence>
<protein>
    <recommendedName>
        <fullName evidence="3">K Homology domain-containing protein</fullName>
    </recommendedName>
</protein>
<keyword evidence="1" id="KW-0677">Repeat</keyword>
<dbReference type="Gene3D" id="3.30.1370.10">
    <property type="entry name" value="K Homology domain, type 1"/>
    <property type="match status" value="1"/>
</dbReference>
<name>A0A3P6TXX8_DIBLA</name>
<organism evidence="4 5">
    <name type="scientific">Dibothriocephalus latus</name>
    <name type="common">Fish tapeworm</name>
    <name type="synonym">Diphyllobothrium latum</name>
    <dbReference type="NCBI Taxonomy" id="60516"/>
    <lineage>
        <taxon>Eukaryota</taxon>
        <taxon>Metazoa</taxon>
        <taxon>Spiralia</taxon>
        <taxon>Lophotrochozoa</taxon>
        <taxon>Platyhelminthes</taxon>
        <taxon>Cestoda</taxon>
        <taxon>Eucestoda</taxon>
        <taxon>Diphyllobothriidea</taxon>
        <taxon>Diphyllobothriidae</taxon>
        <taxon>Dibothriocephalus</taxon>
    </lineage>
</organism>
<accession>A0A3P6TXX8</accession>
<dbReference type="PANTHER" id="PTHR10288">
    <property type="entry name" value="KH DOMAIN CONTAINING RNA BINDING PROTEIN"/>
    <property type="match status" value="1"/>
</dbReference>
<evidence type="ECO:0000313" key="5">
    <source>
        <dbReference type="Proteomes" id="UP000281553"/>
    </source>
</evidence>
<dbReference type="SMART" id="SM00322">
    <property type="entry name" value="KH"/>
    <property type="match status" value="1"/>
</dbReference>
<evidence type="ECO:0000313" key="4">
    <source>
        <dbReference type="EMBL" id="VDK71228.1"/>
    </source>
</evidence>
<proteinExistence type="predicted"/>
<dbReference type="EMBL" id="UYRU01041926">
    <property type="protein sequence ID" value="VDK71228.1"/>
    <property type="molecule type" value="Genomic_DNA"/>
</dbReference>
<dbReference type="OrthoDB" id="442947at2759"/>
<dbReference type="InterPro" id="IPR036612">
    <property type="entry name" value="KH_dom_type_1_sf"/>
</dbReference>
<evidence type="ECO:0000256" key="1">
    <source>
        <dbReference type="ARBA" id="ARBA00022737"/>
    </source>
</evidence>
<dbReference type="Gene3D" id="3.40.50.1440">
    <property type="entry name" value="Tubulin/FtsZ, GTPase domain"/>
    <property type="match status" value="1"/>
</dbReference>
<reference evidence="4 5" key="1">
    <citation type="submission" date="2018-11" db="EMBL/GenBank/DDBJ databases">
        <authorList>
            <consortium name="Pathogen Informatics"/>
        </authorList>
    </citation>
    <scope>NUCLEOTIDE SEQUENCE [LARGE SCALE GENOMIC DNA]</scope>
</reference>
<dbReference type="Pfam" id="PF00013">
    <property type="entry name" value="KH_1"/>
    <property type="match status" value="1"/>
</dbReference>
<dbReference type="InterPro" id="IPR036525">
    <property type="entry name" value="Tubulin/FtsZ_GTPase_sf"/>
</dbReference>
<feature type="domain" description="K Homology" evidence="3">
    <location>
        <begin position="216"/>
        <end position="286"/>
    </location>
</feature>
<keyword evidence="2" id="KW-0694">RNA-binding</keyword>
<dbReference type="InterPro" id="IPR004088">
    <property type="entry name" value="KH_dom_type_1"/>
</dbReference>
<dbReference type="InterPro" id="IPR004087">
    <property type="entry name" value="KH_dom"/>
</dbReference>
<evidence type="ECO:0000259" key="3">
    <source>
        <dbReference type="SMART" id="SM00322"/>
    </source>
</evidence>
<dbReference type="SUPFAM" id="SSF52490">
    <property type="entry name" value="Tubulin nucleotide-binding domain-like"/>
    <property type="match status" value="1"/>
</dbReference>
<dbReference type="GO" id="GO:0003723">
    <property type="term" value="F:RNA binding"/>
    <property type="evidence" value="ECO:0007669"/>
    <property type="project" value="UniProtKB-UniRule"/>
</dbReference>
<dbReference type="AlphaFoldDB" id="A0A3P6TXX8"/>